<feature type="compositionally biased region" description="Basic and acidic residues" evidence="1">
    <location>
        <begin position="501"/>
        <end position="511"/>
    </location>
</feature>
<feature type="compositionally biased region" description="Basic and acidic residues" evidence="1">
    <location>
        <begin position="992"/>
        <end position="1001"/>
    </location>
</feature>
<evidence type="ECO:0000313" key="2">
    <source>
        <dbReference type="Proteomes" id="UP000694915"/>
    </source>
</evidence>
<evidence type="ECO:0000313" key="3">
    <source>
        <dbReference type="RefSeq" id="XP_026644673.1"/>
    </source>
</evidence>
<keyword evidence="2" id="KW-1185">Reference proteome</keyword>
<feature type="compositionally biased region" description="Basic and acidic residues" evidence="1">
    <location>
        <begin position="528"/>
        <end position="537"/>
    </location>
</feature>
<feature type="compositionally biased region" description="Basic and acidic residues" evidence="1">
    <location>
        <begin position="815"/>
        <end position="831"/>
    </location>
</feature>
<sequence>MLGLSLLSRGHGKLVQDKQKLEVYFEPEDYLNWKSPEDYVLVSKPQDGDSASQHSWSLFLPKTFSTRKGALILYSEGLAVSAWTPKERKRGHRKKPDLELHTLQDLKEAILAYGRRQREQDRAWQPYLYFRSKPESQTLRQIQPGYSAKRYLRGLLRTWPPDTMYRLQCAGHIKDSMLLQDSQLGIPKNLRPQQDLSGAPRKYHLLPVYPPFWIQQRPSYEQDPQGLKEEEAGTGAHVDQGSAAQNHSNPWTHPTPLRKQSRQEDERQAEEAPIESHLHVHTPEESHNEKTQPASRKALGHARVSHLQLPSDRDLFTIYSGAFPDNQGNTQPHKTRGSCLPQEPPVRGCLFPPIPSAMDSEQRALGETKKKKAPKALKLPPISEESPRVFNPLRSCFKANEPPMELFIIPMEIHFHAPRAPKEKACRRGAQHPDSDPEPEEATTLWRPPLKHLYLERPRGITVHLPVASGQDTLSPQGDGDILVQSEDQPAALPLPIKECKSSKIQRDMDSPRTLGCNSPTGGPSERALTEKTENSRDPTLGHFLLSTDGENSHQSLARHTGTEVLPLRQANTKSRANLHRNPYETSSPLTQATEKQGAPRSLEAAAQKMGEPQSCINKGLICSNEKEFYTRKLHIDMTPFLKERGDETDSHEEPGGPHRGNDKDSQDPEPRDLTLDCFSTPVDEFNQTSEADIVKSTDRDVHRGLLHEPASPEKLGSETASLLPRKKNKKTKPKPKLFGQQTSAAASHGKDLVDKAKRKKRTKTNKARGPKTEREGRVLGHAEAAGGKSKDSRAEKKSELIPREKKPRIKVKKTQKERNAETAEELREPDVANAKEAGGTSEKGLLRPHSATEEPWLSPESDAPESQVFIDGRLSHTQATGVINNMESEKEGSPEDPSKALLDKASRDRIRLERAEMRRLEVERKRREQEELARLHKEQLERAEKMKEELELEQQRRAEEIRLRKQRLEEERQRQEEEERKRRRQLQAAQERARQQQEELRRKLQELQRKRQQEEVARAEAEKQRQRELEVHLAEEQKRLMEMAEEERREYQWQKLEAEEKARREAEEKRQREEAAARLALEEAMKLAQEQDRQKAALEKQLRFHQELLKEANGLQWTQNISRPWVYSYFQFLQIPKP</sequence>
<protein>
    <submittedName>
        <fullName evidence="3">Uncharacterized protein KIAA2012 homolog</fullName>
    </submittedName>
</protein>
<dbReference type="InterPro" id="IPR031440">
    <property type="entry name" value="DUF4670"/>
</dbReference>
<accession>A0ABM1URR1</accession>
<feature type="region of interest" description="Disordered" evidence="1">
    <location>
        <begin position="320"/>
        <end position="345"/>
    </location>
</feature>
<feature type="region of interest" description="Disordered" evidence="1">
    <location>
        <begin position="239"/>
        <end position="305"/>
    </location>
</feature>
<feature type="compositionally biased region" description="Basic residues" evidence="1">
    <location>
        <begin position="757"/>
        <end position="770"/>
    </location>
</feature>
<dbReference type="RefSeq" id="XP_026644673.1">
    <property type="nucleotide sequence ID" value="XM_026788872.1"/>
</dbReference>
<dbReference type="PANTHER" id="PTHR21937">
    <property type="entry name" value="CCDC66 DOMAIN-CONTAINING PROTEIN"/>
    <property type="match status" value="1"/>
</dbReference>
<feature type="compositionally biased region" description="Basic and acidic residues" evidence="1">
    <location>
        <begin position="789"/>
        <end position="805"/>
    </location>
</feature>
<feature type="compositionally biased region" description="Basic and acidic residues" evidence="1">
    <location>
        <begin position="964"/>
        <end position="981"/>
    </location>
</feature>
<feature type="compositionally biased region" description="Basic and acidic residues" evidence="1">
    <location>
        <begin position="693"/>
        <end position="707"/>
    </location>
</feature>
<feature type="compositionally biased region" description="Basic and acidic residues" evidence="1">
    <location>
        <begin position="645"/>
        <end position="675"/>
    </location>
</feature>
<feature type="compositionally biased region" description="Basic and acidic residues" evidence="1">
    <location>
        <begin position="261"/>
        <end position="290"/>
    </location>
</feature>
<dbReference type="PANTHER" id="PTHR21937:SF5">
    <property type="entry name" value="GENE 973-RELATED"/>
    <property type="match status" value="1"/>
</dbReference>
<evidence type="ECO:0000256" key="1">
    <source>
        <dbReference type="SAM" id="MobiDB-lite"/>
    </source>
</evidence>
<organism evidence="2 3">
    <name type="scientific">Microtus ochrogaster</name>
    <name type="common">Prairie vole</name>
    <dbReference type="NCBI Taxonomy" id="79684"/>
    <lineage>
        <taxon>Eukaryota</taxon>
        <taxon>Metazoa</taxon>
        <taxon>Chordata</taxon>
        <taxon>Craniata</taxon>
        <taxon>Vertebrata</taxon>
        <taxon>Euteleostomi</taxon>
        <taxon>Mammalia</taxon>
        <taxon>Eutheria</taxon>
        <taxon>Euarchontoglires</taxon>
        <taxon>Glires</taxon>
        <taxon>Rodentia</taxon>
        <taxon>Myomorpha</taxon>
        <taxon>Muroidea</taxon>
        <taxon>Cricetidae</taxon>
        <taxon>Arvicolinae</taxon>
        <taxon>Microtus</taxon>
    </lineage>
</organism>
<reference evidence="3" key="1">
    <citation type="submission" date="2025-08" db="UniProtKB">
        <authorList>
            <consortium name="RefSeq"/>
        </authorList>
    </citation>
    <scope>IDENTIFICATION</scope>
</reference>
<feature type="compositionally biased region" description="Polar residues" evidence="1">
    <location>
        <begin position="584"/>
        <end position="595"/>
    </location>
</feature>
<proteinExistence type="predicted"/>
<feature type="compositionally biased region" description="Basic and acidic residues" evidence="1">
    <location>
        <begin position="771"/>
        <end position="781"/>
    </location>
</feature>
<feature type="region of interest" description="Disordered" evidence="1">
    <location>
        <begin position="964"/>
        <end position="1001"/>
    </location>
</feature>
<feature type="compositionally biased region" description="Polar residues" evidence="1">
    <location>
        <begin position="242"/>
        <end position="252"/>
    </location>
</feature>
<feature type="region of interest" description="Disordered" evidence="1">
    <location>
        <begin position="645"/>
        <end position="911"/>
    </location>
</feature>
<gene>
    <name evidence="3" type="primary">Kiaa2012</name>
</gene>
<feature type="region of interest" description="Disordered" evidence="1">
    <location>
        <begin position="501"/>
        <end position="612"/>
    </location>
</feature>
<feature type="compositionally biased region" description="Polar residues" evidence="1">
    <location>
        <begin position="876"/>
        <end position="887"/>
    </location>
</feature>
<feature type="compositionally biased region" description="Basic and acidic residues" evidence="1">
    <location>
        <begin position="888"/>
        <end position="911"/>
    </location>
</feature>
<dbReference type="GeneID" id="101988674"/>
<feature type="compositionally biased region" description="Polar residues" evidence="1">
    <location>
        <begin position="549"/>
        <end position="558"/>
    </location>
</feature>
<dbReference type="Pfam" id="PF15709">
    <property type="entry name" value="DUF4670"/>
    <property type="match status" value="1"/>
</dbReference>
<dbReference type="Proteomes" id="UP000694915">
    <property type="component" value="Unplaced"/>
</dbReference>
<feature type="compositionally biased region" description="Basic residues" evidence="1">
    <location>
        <begin position="725"/>
        <end position="736"/>
    </location>
</feature>
<name>A0ABM1URR1_MICOH</name>